<dbReference type="EMBL" id="JAFFZN010000004">
    <property type="protein sequence ID" value="MBO8185073.1"/>
    <property type="molecule type" value="Genomic_DNA"/>
</dbReference>
<keyword evidence="3" id="KW-0808">Transferase</keyword>
<dbReference type="PANTHER" id="PTHR24421">
    <property type="entry name" value="NITRATE/NITRITE SENSOR PROTEIN NARX-RELATED"/>
    <property type="match status" value="1"/>
</dbReference>
<organism evidence="8 9">
    <name type="scientific">Streptomyces spirodelae</name>
    <dbReference type="NCBI Taxonomy" id="2812904"/>
    <lineage>
        <taxon>Bacteria</taxon>
        <taxon>Bacillati</taxon>
        <taxon>Actinomycetota</taxon>
        <taxon>Actinomycetes</taxon>
        <taxon>Kitasatosporales</taxon>
        <taxon>Streptomycetaceae</taxon>
        <taxon>Streptomyces</taxon>
    </lineage>
</organism>
<accession>A0ABS3WPM3</accession>
<feature type="compositionally biased region" description="Gly residues" evidence="6">
    <location>
        <begin position="83"/>
        <end position="94"/>
    </location>
</feature>
<comment type="catalytic activity">
    <reaction evidence="1">
        <text>ATP + protein L-histidine = ADP + protein N-phospho-L-histidine.</text>
        <dbReference type="EC" id="2.7.13.3"/>
    </reaction>
</comment>
<keyword evidence="4" id="KW-0418">Kinase</keyword>
<gene>
    <name evidence="8" type="ORF">JW592_06255</name>
</gene>
<keyword evidence="5" id="KW-0902">Two-component regulatory system</keyword>
<keyword evidence="9" id="KW-1185">Reference proteome</keyword>
<dbReference type="InterPro" id="IPR003594">
    <property type="entry name" value="HATPase_dom"/>
</dbReference>
<proteinExistence type="predicted"/>
<evidence type="ECO:0000256" key="1">
    <source>
        <dbReference type="ARBA" id="ARBA00000085"/>
    </source>
</evidence>
<feature type="domain" description="Histidine kinase/HSP90-like ATPase" evidence="7">
    <location>
        <begin position="14"/>
        <end position="104"/>
    </location>
</feature>
<sequence length="129" mass="13579">MRMDGLLDTHVHKETADHVIAVLSEALTNIARHSGADRAEVVLETDGQDVRLTVRDNGRGIPAGGRRSGLRNMAERAEQLGGGLQIGAQPGGGTTVVWSAPVGEGWPDASRRRQPRAASGSHRSGPNTS</sequence>
<protein>
    <recommendedName>
        <fullName evidence="2">histidine kinase</fullName>
        <ecNumber evidence="2">2.7.13.3</ecNumber>
    </recommendedName>
</protein>
<dbReference type="InterPro" id="IPR050482">
    <property type="entry name" value="Sensor_HK_TwoCompSys"/>
</dbReference>
<dbReference type="InterPro" id="IPR036890">
    <property type="entry name" value="HATPase_C_sf"/>
</dbReference>
<evidence type="ECO:0000256" key="5">
    <source>
        <dbReference type="ARBA" id="ARBA00023012"/>
    </source>
</evidence>
<dbReference type="CDD" id="cd16917">
    <property type="entry name" value="HATPase_UhpB-NarQ-NarX-like"/>
    <property type="match status" value="1"/>
</dbReference>
<evidence type="ECO:0000313" key="8">
    <source>
        <dbReference type="EMBL" id="MBO8185073.1"/>
    </source>
</evidence>
<dbReference type="EC" id="2.7.13.3" evidence="2"/>
<evidence type="ECO:0000256" key="3">
    <source>
        <dbReference type="ARBA" id="ARBA00022679"/>
    </source>
</evidence>
<comment type="caution">
    <text evidence="8">The sequence shown here is derived from an EMBL/GenBank/DDBJ whole genome shotgun (WGS) entry which is preliminary data.</text>
</comment>
<dbReference type="Pfam" id="PF02518">
    <property type="entry name" value="HATPase_c"/>
    <property type="match status" value="1"/>
</dbReference>
<evidence type="ECO:0000313" key="9">
    <source>
        <dbReference type="Proteomes" id="UP001518976"/>
    </source>
</evidence>
<evidence type="ECO:0000256" key="4">
    <source>
        <dbReference type="ARBA" id="ARBA00022777"/>
    </source>
</evidence>
<evidence type="ECO:0000256" key="2">
    <source>
        <dbReference type="ARBA" id="ARBA00012438"/>
    </source>
</evidence>
<dbReference type="Proteomes" id="UP001518976">
    <property type="component" value="Unassembled WGS sequence"/>
</dbReference>
<feature type="region of interest" description="Disordered" evidence="6">
    <location>
        <begin position="83"/>
        <end position="129"/>
    </location>
</feature>
<dbReference type="SMART" id="SM00387">
    <property type="entry name" value="HATPase_c"/>
    <property type="match status" value="1"/>
</dbReference>
<dbReference type="Gene3D" id="3.30.565.10">
    <property type="entry name" value="Histidine kinase-like ATPase, C-terminal domain"/>
    <property type="match status" value="1"/>
</dbReference>
<evidence type="ECO:0000256" key="6">
    <source>
        <dbReference type="SAM" id="MobiDB-lite"/>
    </source>
</evidence>
<dbReference type="PRINTS" id="PR00344">
    <property type="entry name" value="BCTRLSENSOR"/>
</dbReference>
<reference evidence="8 9" key="1">
    <citation type="submission" date="2021-02" db="EMBL/GenBank/DDBJ databases">
        <title>Streptomyces spirodelae sp. nov., isolated from duckweed.</title>
        <authorList>
            <person name="Saimee Y."/>
            <person name="Duangmal K."/>
        </authorList>
    </citation>
    <scope>NUCLEOTIDE SEQUENCE [LARGE SCALE GENOMIC DNA]</scope>
    <source>
        <strain evidence="8 9">DW4-2</strain>
    </source>
</reference>
<name>A0ABS3WPM3_9ACTN</name>
<dbReference type="SUPFAM" id="SSF55874">
    <property type="entry name" value="ATPase domain of HSP90 chaperone/DNA topoisomerase II/histidine kinase"/>
    <property type="match status" value="1"/>
</dbReference>
<evidence type="ECO:0000259" key="7">
    <source>
        <dbReference type="SMART" id="SM00387"/>
    </source>
</evidence>
<dbReference type="PANTHER" id="PTHR24421:SF56">
    <property type="entry name" value="OXYGEN SENSOR HISTIDINE KINASE RESPONSE REGULATOR DOST"/>
    <property type="match status" value="1"/>
</dbReference>
<dbReference type="InterPro" id="IPR004358">
    <property type="entry name" value="Sig_transdc_His_kin-like_C"/>
</dbReference>